<dbReference type="PRINTS" id="PR00039">
    <property type="entry name" value="HTHLYSR"/>
</dbReference>
<name>A0A2J7TCS3_METSI</name>
<dbReference type="InterPro" id="IPR005119">
    <property type="entry name" value="LysR_subst-bd"/>
</dbReference>
<evidence type="ECO:0000256" key="1">
    <source>
        <dbReference type="ARBA" id="ARBA00009437"/>
    </source>
</evidence>
<dbReference type="GO" id="GO:0005829">
    <property type="term" value="C:cytosol"/>
    <property type="evidence" value="ECO:0007669"/>
    <property type="project" value="TreeGrafter"/>
</dbReference>
<dbReference type="FunFam" id="1.10.10.10:FF:000001">
    <property type="entry name" value="LysR family transcriptional regulator"/>
    <property type="match status" value="1"/>
</dbReference>
<accession>A0A2J7TCS3</accession>
<dbReference type="InterPro" id="IPR036388">
    <property type="entry name" value="WH-like_DNA-bd_sf"/>
</dbReference>
<evidence type="ECO:0000313" key="7">
    <source>
        <dbReference type="Proteomes" id="UP000236286"/>
    </source>
</evidence>
<comment type="similarity">
    <text evidence="1">Belongs to the LysR transcriptional regulatory family.</text>
</comment>
<evidence type="ECO:0000256" key="2">
    <source>
        <dbReference type="ARBA" id="ARBA00023015"/>
    </source>
</evidence>
<protein>
    <submittedName>
        <fullName evidence="6">LysR family transcriptional regulator</fullName>
    </submittedName>
</protein>
<keyword evidence="2" id="KW-0805">Transcription regulation</keyword>
<dbReference type="EMBL" id="PDZR01000029">
    <property type="protein sequence ID" value="PNG24568.1"/>
    <property type="molecule type" value="Genomic_DNA"/>
</dbReference>
<gene>
    <name evidence="6" type="ORF">CR492_18120</name>
</gene>
<dbReference type="GO" id="GO:0003700">
    <property type="term" value="F:DNA-binding transcription factor activity"/>
    <property type="evidence" value="ECO:0007669"/>
    <property type="project" value="InterPro"/>
</dbReference>
<dbReference type="InterPro" id="IPR036390">
    <property type="entry name" value="WH_DNA-bd_sf"/>
</dbReference>
<dbReference type="GO" id="GO:0003677">
    <property type="term" value="F:DNA binding"/>
    <property type="evidence" value="ECO:0007669"/>
    <property type="project" value="UniProtKB-KW"/>
</dbReference>
<dbReference type="PANTHER" id="PTHR30419:SF8">
    <property type="entry name" value="NITROGEN ASSIMILATION TRANSCRIPTIONAL ACTIVATOR-RELATED"/>
    <property type="match status" value="1"/>
</dbReference>
<dbReference type="AlphaFoldDB" id="A0A2J7TCS3"/>
<dbReference type="PANTHER" id="PTHR30419">
    <property type="entry name" value="HTH-TYPE TRANSCRIPTIONAL REGULATOR YBHD"/>
    <property type="match status" value="1"/>
</dbReference>
<evidence type="ECO:0000256" key="3">
    <source>
        <dbReference type="ARBA" id="ARBA00023125"/>
    </source>
</evidence>
<keyword evidence="3" id="KW-0238">DNA-binding</keyword>
<keyword evidence="4" id="KW-0804">Transcription</keyword>
<dbReference type="Gene3D" id="3.40.190.290">
    <property type="match status" value="1"/>
</dbReference>
<dbReference type="RefSeq" id="WP_102845139.1">
    <property type="nucleotide sequence ID" value="NZ_PDZR01000029.1"/>
</dbReference>
<reference evidence="6 7" key="1">
    <citation type="submission" date="2017-10" db="EMBL/GenBank/DDBJ databases">
        <title>Genome announcement of Methylocella silvestris TVC from permafrost.</title>
        <authorList>
            <person name="Wang J."/>
            <person name="Geng K."/>
            <person name="Ul-Haque F."/>
            <person name="Crombie A.T."/>
            <person name="Street L.E."/>
            <person name="Wookey P.A."/>
            <person name="Murrell J.C."/>
            <person name="Pratscher J."/>
        </authorList>
    </citation>
    <scope>NUCLEOTIDE SEQUENCE [LARGE SCALE GENOMIC DNA]</scope>
    <source>
        <strain evidence="6 7">TVC</strain>
    </source>
</reference>
<dbReference type="Proteomes" id="UP000236286">
    <property type="component" value="Unassembled WGS sequence"/>
</dbReference>
<dbReference type="Gene3D" id="1.10.10.10">
    <property type="entry name" value="Winged helix-like DNA-binding domain superfamily/Winged helix DNA-binding domain"/>
    <property type="match status" value="1"/>
</dbReference>
<dbReference type="Pfam" id="PF03466">
    <property type="entry name" value="LysR_substrate"/>
    <property type="match status" value="1"/>
</dbReference>
<organism evidence="6 7">
    <name type="scientific">Methylocella silvestris</name>
    <dbReference type="NCBI Taxonomy" id="199596"/>
    <lineage>
        <taxon>Bacteria</taxon>
        <taxon>Pseudomonadati</taxon>
        <taxon>Pseudomonadota</taxon>
        <taxon>Alphaproteobacteria</taxon>
        <taxon>Hyphomicrobiales</taxon>
        <taxon>Beijerinckiaceae</taxon>
        <taxon>Methylocella</taxon>
    </lineage>
</organism>
<sequence>MRINFLGIEAFLSIADRGSFKGAATHLNLSQTALSHRLRKLEAELGLRLFARTTRKVLLTPAGAELLPRAGAMLEELGAACENLKAQGRQKRETLSIGCLPTIATSHLPKLLDAFSQRLPDVAVRVYDNSAAEIADLVERGEAEFGITVLSAGRWDLEMQPLAKERYVLLCPQDHPLARRSTVVWSDFENEPLVRVSAQTANRAIIDSALGARGERLKWRYEVQHIATAAGLVADHVALTIAPQLSLNAAFSPGLVALPIRNPSITRTLGIVSRCNVPMSDAAAILLALVKRRFRESRED</sequence>
<feature type="domain" description="HTH lysR-type" evidence="5">
    <location>
        <begin position="1"/>
        <end position="60"/>
    </location>
</feature>
<dbReference type="InterPro" id="IPR050950">
    <property type="entry name" value="HTH-type_LysR_regulators"/>
</dbReference>
<dbReference type="OrthoDB" id="8437302at2"/>
<evidence type="ECO:0000259" key="5">
    <source>
        <dbReference type="PROSITE" id="PS50931"/>
    </source>
</evidence>
<dbReference type="InterPro" id="IPR000847">
    <property type="entry name" value="LysR_HTH_N"/>
</dbReference>
<evidence type="ECO:0000256" key="4">
    <source>
        <dbReference type="ARBA" id="ARBA00023163"/>
    </source>
</evidence>
<evidence type="ECO:0000313" key="6">
    <source>
        <dbReference type="EMBL" id="PNG24568.1"/>
    </source>
</evidence>
<dbReference type="PROSITE" id="PS50931">
    <property type="entry name" value="HTH_LYSR"/>
    <property type="match status" value="1"/>
</dbReference>
<proteinExistence type="inferred from homology"/>
<dbReference type="SUPFAM" id="SSF53850">
    <property type="entry name" value="Periplasmic binding protein-like II"/>
    <property type="match status" value="1"/>
</dbReference>
<dbReference type="Pfam" id="PF00126">
    <property type="entry name" value="HTH_1"/>
    <property type="match status" value="1"/>
</dbReference>
<dbReference type="CDD" id="cd08440">
    <property type="entry name" value="PBP2_LTTR_like_4"/>
    <property type="match status" value="1"/>
</dbReference>
<dbReference type="SUPFAM" id="SSF46785">
    <property type="entry name" value="Winged helix' DNA-binding domain"/>
    <property type="match status" value="1"/>
</dbReference>
<comment type="caution">
    <text evidence="6">The sequence shown here is derived from an EMBL/GenBank/DDBJ whole genome shotgun (WGS) entry which is preliminary data.</text>
</comment>